<evidence type="ECO:0000256" key="8">
    <source>
        <dbReference type="ARBA" id="ARBA00031934"/>
    </source>
</evidence>
<keyword evidence="5" id="KW-0378">Hydrolase</keyword>
<evidence type="ECO:0000256" key="5">
    <source>
        <dbReference type="ARBA" id="ARBA00022801"/>
    </source>
</evidence>
<dbReference type="InterPro" id="IPR029058">
    <property type="entry name" value="AB_hydrolase_fold"/>
</dbReference>
<keyword evidence="7" id="KW-0325">Glycoprotein</keyword>
<protein>
    <recommendedName>
        <fullName evidence="3">Palmitoyl-protein thioesterase 1</fullName>
        <ecNumber evidence="2">3.1.2.22</ecNumber>
    </recommendedName>
    <alternativeName>
        <fullName evidence="8">Palmitoyl-protein hydrolase 1</fullName>
    </alternativeName>
</protein>
<comment type="similarity">
    <text evidence="1">Belongs to the palmitoyl-protein thioesterase family.</text>
</comment>
<dbReference type="FunCoup" id="A0A6L2PXM1">
    <property type="interactions" value="1378"/>
</dbReference>
<evidence type="ECO:0000313" key="10">
    <source>
        <dbReference type="EMBL" id="GFG37393.1"/>
    </source>
</evidence>
<sequence length="316" mass="36312">MICAGCAEFGVVQDLTVHVLCSGFRAARESLEAKKSVVKFFIGPNRRQHTIFAAVIFCLGELPVCSSSFNSRQNTLYFLEKILTKCGNDIENGFFLNANKQVEDVCKQLANDPELKDGYSALGFSQGGQFLRAVAQRCPSPPMLNLISFGGQHQGVYGIPRCGYPNRWCNYIRELLTYGAYWSWVQNDLVQAEYWHNPLNEDEYRKHSIFLADINNERAKNKTYIKNLLRLNNFVMVKFNNDTMVEPVETEWFGFYKPGQSSEVVTLQESDLYIKDRLGLQQMDRLGKLQFLSVDGDHLQFSEEWFIQNIVDKYLK</sequence>
<evidence type="ECO:0000256" key="2">
    <source>
        <dbReference type="ARBA" id="ARBA00012423"/>
    </source>
</evidence>
<evidence type="ECO:0000256" key="1">
    <source>
        <dbReference type="ARBA" id="ARBA00010758"/>
    </source>
</evidence>
<accession>A0A6L2PXM1</accession>
<dbReference type="PRINTS" id="PR00414">
    <property type="entry name" value="PPTHIESTRASE"/>
</dbReference>
<organism evidence="10 11">
    <name type="scientific">Coptotermes formosanus</name>
    <name type="common">Formosan subterranean termite</name>
    <dbReference type="NCBI Taxonomy" id="36987"/>
    <lineage>
        <taxon>Eukaryota</taxon>
        <taxon>Metazoa</taxon>
        <taxon>Ecdysozoa</taxon>
        <taxon>Arthropoda</taxon>
        <taxon>Hexapoda</taxon>
        <taxon>Insecta</taxon>
        <taxon>Pterygota</taxon>
        <taxon>Neoptera</taxon>
        <taxon>Polyneoptera</taxon>
        <taxon>Dictyoptera</taxon>
        <taxon>Blattodea</taxon>
        <taxon>Blattoidea</taxon>
        <taxon>Termitoidae</taxon>
        <taxon>Rhinotermitidae</taxon>
        <taxon>Coptotermes</taxon>
    </lineage>
</organism>
<comment type="caution">
    <text evidence="10">The sequence shown here is derived from an EMBL/GenBank/DDBJ whole genome shotgun (WGS) entry which is preliminary data.</text>
</comment>
<dbReference type="EC" id="3.1.2.22" evidence="2"/>
<dbReference type="Gene3D" id="3.40.50.1820">
    <property type="entry name" value="alpha/beta hydrolase"/>
    <property type="match status" value="1"/>
</dbReference>
<keyword evidence="4" id="KW-0732">Signal</keyword>
<dbReference type="InterPro" id="IPR002472">
    <property type="entry name" value="Palm_thioest"/>
</dbReference>
<name>A0A6L2PXM1_COPFO</name>
<dbReference type="OrthoDB" id="10263094at2759"/>
<dbReference type="GO" id="GO:0005764">
    <property type="term" value="C:lysosome"/>
    <property type="evidence" value="ECO:0007669"/>
    <property type="project" value="TreeGrafter"/>
</dbReference>
<reference evidence="11" key="1">
    <citation type="submission" date="2020-01" db="EMBL/GenBank/DDBJ databases">
        <title>Draft genome sequence of the Termite Coptotermes fromosanus.</title>
        <authorList>
            <person name="Itakura S."/>
            <person name="Yosikawa Y."/>
            <person name="Umezawa K."/>
        </authorList>
    </citation>
    <scope>NUCLEOTIDE SEQUENCE [LARGE SCALE GENOMIC DNA]</scope>
</reference>
<keyword evidence="11" id="KW-1185">Reference proteome</keyword>
<dbReference type="Pfam" id="PF02089">
    <property type="entry name" value="Palm_thioest"/>
    <property type="match status" value="1"/>
</dbReference>
<gene>
    <name evidence="10" type="ORF">Cfor_10894</name>
</gene>
<dbReference type="PANTHER" id="PTHR11247:SF8">
    <property type="entry name" value="PALMITOYL-PROTEIN THIOESTERASE 1"/>
    <property type="match status" value="1"/>
</dbReference>
<dbReference type="FunFam" id="3.40.50.1820:FF:000107">
    <property type="entry name" value="Palmitoyl-protein thioesterase 1"/>
    <property type="match status" value="1"/>
</dbReference>
<dbReference type="EMBL" id="BLKM01009585">
    <property type="protein sequence ID" value="GFG37393.1"/>
    <property type="molecule type" value="Genomic_DNA"/>
</dbReference>
<proteinExistence type="inferred from homology"/>
<evidence type="ECO:0000313" key="11">
    <source>
        <dbReference type="Proteomes" id="UP000502823"/>
    </source>
</evidence>
<evidence type="ECO:0000256" key="3">
    <source>
        <dbReference type="ARBA" id="ARBA00014212"/>
    </source>
</evidence>
<dbReference type="InParanoid" id="A0A6L2PXM1"/>
<dbReference type="GO" id="GO:0006898">
    <property type="term" value="P:receptor-mediated endocytosis"/>
    <property type="evidence" value="ECO:0007669"/>
    <property type="project" value="TreeGrafter"/>
</dbReference>
<evidence type="ECO:0000256" key="6">
    <source>
        <dbReference type="ARBA" id="ARBA00023157"/>
    </source>
</evidence>
<dbReference type="GO" id="GO:0008474">
    <property type="term" value="F:palmitoyl-(protein) hydrolase activity"/>
    <property type="evidence" value="ECO:0007669"/>
    <property type="project" value="UniProtKB-EC"/>
</dbReference>
<evidence type="ECO:0000256" key="9">
    <source>
        <dbReference type="ARBA" id="ARBA00047409"/>
    </source>
</evidence>
<keyword evidence="6" id="KW-1015">Disulfide bond</keyword>
<dbReference type="Proteomes" id="UP000502823">
    <property type="component" value="Unassembled WGS sequence"/>
</dbReference>
<dbReference type="PANTHER" id="PTHR11247">
    <property type="entry name" value="PALMITOYL-PROTEIN THIOESTERASE/DOLICHYLDIPHOSPHATASE 1"/>
    <property type="match status" value="1"/>
</dbReference>
<evidence type="ECO:0000256" key="4">
    <source>
        <dbReference type="ARBA" id="ARBA00022729"/>
    </source>
</evidence>
<dbReference type="AlphaFoldDB" id="A0A6L2PXM1"/>
<evidence type="ECO:0000256" key="7">
    <source>
        <dbReference type="ARBA" id="ARBA00023180"/>
    </source>
</evidence>
<comment type="catalytic activity">
    <reaction evidence="9">
        <text>S-hexadecanoyl-L-cysteinyl-[protein] + H2O = L-cysteinyl-[protein] + hexadecanoate + H(+)</text>
        <dbReference type="Rhea" id="RHEA:19233"/>
        <dbReference type="Rhea" id="RHEA-COMP:10131"/>
        <dbReference type="Rhea" id="RHEA-COMP:11032"/>
        <dbReference type="ChEBI" id="CHEBI:7896"/>
        <dbReference type="ChEBI" id="CHEBI:15377"/>
        <dbReference type="ChEBI" id="CHEBI:15378"/>
        <dbReference type="ChEBI" id="CHEBI:29950"/>
        <dbReference type="ChEBI" id="CHEBI:74151"/>
        <dbReference type="EC" id="3.1.2.22"/>
    </reaction>
    <physiologicalReaction direction="left-to-right" evidence="9">
        <dbReference type="Rhea" id="RHEA:19234"/>
    </physiologicalReaction>
</comment>
<dbReference type="SUPFAM" id="SSF53474">
    <property type="entry name" value="alpha/beta-Hydrolases"/>
    <property type="match status" value="1"/>
</dbReference>